<feature type="compositionally biased region" description="Basic and acidic residues" evidence="1">
    <location>
        <begin position="93"/>
        <end position="102"/>
    </location>
</feature>
<name>A0A8R1E7N1_CAEJA</name>
<dbReference type="Proteomes" id="UP000005237">
    <property type="component" value="Unassembled WGS sequence"/>
</dbReference>
<organism evidence="2 3">
    <name type="scientific">Caenorhabditis japonica</name>
    <dbReference type="NCBI Taxonomy" id="281687"/>
    <lineage>
        <taxon>Eukaryota</taxon>
        <taxon>Metazoa</taxon>
        <taxon>Ecdysozoa</taxon>
        <taxon>Nematoda</taxon>
        <taxon>Chromadorea</taxon>
        <taxon>Rhabditida</taxon>
        <taxon>Rhabditina</taxon>
        <taxon>Rhabditomorpha</taxon>
        <taxon>Rhabditoidea</taxon>
        <taxon>Rhabditidae</taxon>
        <taxon>Peloderinae</taxon>
        <taxon>Caenorhabditis</taxon>
    </lineage>
</organism>
<accession>A0A8R1E7N1</accession>
<evidence type="ECO:0000256" key="1">
    <source>
        <dbReference type="SAM" id="MobiDB-lite"/>
    </source>
</evidence>
<feature type="region of interest" description="Disordered" evidence="1">
    <location>
        <begin position="139"/>
        <end position="167"/>
    </location>
</feature>
<keyword evidence="3" id="KW-1185">Reference proteome</keyword>
<proteinExistence type="predicted"/>
<feature type="compositionally biased region" description="Polar residues" evidence="1">
    <location>
        <begin position="152"/>
        <end position="161"/>
    </location>
</feature>
<sequence>MKMKNSEFRRNIGRENYKIGNFRRNSEEKFSFPRKPGDNRPLCYLDCSRLPTLSNQNIQIITADQADDHSDLRRLHGHDNEVRPRVAPGPTADEIRWEKTEGRGNTVPPATGEPHLASKSPISTKLLVLTPIYGESQLKSKFQKQSSPSASFMSPATQPPSAHNPASKFSISFTQLHQAALERQRAAKERKALARAAEEELDLSLETCPPMTTTATKVTFQLTWTLITAFKYWWTKTPRSNRIPPRTKNQLTPIKEKSSPEFNQKVAGDPDDEQNPILAVDGSLLSSTRPGKPSPLPTCLTPSTSFTSTVVRRLPADVCEAALHEKTSHLGLISPRRPDHRHLPRETIVKLTQLALIIPLHNDSHNFSLPICALTCLLDCVSRAQAIFCPTGQHSNHASHLSSLRATTLSRHGPSITIGTTEYAPSCQIIVCTSTAANLYAATSHRTFQKDTTRLSTRAAIKGGQSNLSGAVCVTTPSSTFYTCFGS</sequence>
<dbReference type="AlphaFoldDB" id="A0A8R1E7N1"/>
<reference evidence="2" key="2">
    <citation type="submission" date="2022-06" db="UniProtKB">
        <authorList>
            <consortium name="EnsemblMetazoa"/>
        </authorList>
    </citation>
    <scope>IDENTIFICATION</scope>
    <source>
        <strain evidence="2">DF5081</strain>
    </source>
</reference>
<feature type="region of interest" description="Disordered" evidence="1">
    <location>
        <begin position="239"/>
        <end position="276"/>
    </location>
</feature>
<feature type="region of interest" description="Disordered" evidence="1">
    <location>
        <begin position="77"/>
        <end position="119"/>
    </location>
</feature>
<reference evidence="3" key="1">
    <citation type="submission" date="2010-08" db="EMBL/GenBank/DDBJ databases">
        <authorList>
            <consortium name="Caenorhabditis japonica Sequencing Consortium"/>
            <person name="Wilson R.K."/>
        </authorList>
    </citation>
    <scope>NUCLEOTIDE SEQUENCE [LARGE SCALE GENOMIC DNA]</scope>
    <source>
        <strain evidence="3">DF5081</strain>
    </source>
</reference>
<evidence type="ECO:0000313" key="3">
    <source>
        <dbReference type="Proteomes" id="UP000005237"/>
    </source>
</evidence>
<protein>
    <submittedName>
        <fullName evidence="2">Uncharacterized protein</fullName>
    </submittedName>
</protein>
<evidence type="ECO:0000313" key="2">
    <source>
        <dbReference type="EnsemblMetazoa" id="CJA25948b.1"/>
    </source>
</evidence>
<dbReference type="EnsemblMetazoa" id="CJA25948b.1">
    <property type="protein sequence ID" value="CJA25948b.1"/>
    <property type="gene ID" value="WBGene00181520"/>
</dbReference>
<feature type="compositionally biased region" description="Low complexity" evidence="1">
    <location>
        <begin position="139"/>
        <end position="151"/>
    </location>
</feature>